<dbReference type="GO" id="GO:0000155">
    <property type="term" value="F:phosphorelay sensor kinase activity"/>
    <property type="evidence" value="ECO:0007669"/>
    <property type="project" value="InterPro"/>
</dbReference>
<reference evidence="12 13" key="1">
    <citation type="submission" date="2013-08" db="EMBL/GenBank/DDBJ databases">
        <title>The genome sequence of Knoellia sinensis.</title>
        <authorList>
            <person name="Zhu W."/>
            <person name="Wang G."/>
        </authorList>
    </citation>
    <scope>NUCLEOTIDE SEQUENCE [LARGE SCALE GENOMIC DNA]</scope>
    <source>
        <strain evidence="12 13">KCTC 19936</strain>
    </source>
</reference>
<evidence type="ECO:0000256" key="2">
    <source>
        <dbReference type="ARBA" id="ARBA00012438"/>
    </source>
</evidence>
<dbReference type="STRING" id="1385520.N802_18430"/>
<keyword evidence="13" id="KW-1185">Reference proteome</keyword>
<dbReference type="AlphaFoldDB" id="A0A0A0J8F7"/>
<gene>
    <name evidence="12" type="ORF">N802_18430</name>
</gene>
<dbReference type="PANTHER" id="PTHR24421:SF10">
    <property type="entry name" value="NITRATE_NITRITE SENSOR PROTEIN NARQ"/>
    <property type="match status" value="1"/>
</dbReference>
<dbReference type="InterPro" id="IPR050482">
    <property type="entry name" value="Sensor_HK_TwoCompSys"/>
</dbReference>
<feature type="transmembrane region" description="Helical" evidence="10">
    <location>
        <begin position="88"/>
        <end position="117"/>
    </location>
</feature>
<keyword evidence="6" id="KW-0418">Kinase</keyword>
<dbReference type="SUPFAM" id="SSF55781">
    <property type="entry name" value="GAF domain-like"/>
    <property type="match status" value="1"/>
</dbReference>
<evidence type="ECO:0000313" key="13">
    <source>
        <dbReference type="Proteomes" id="UP000030002"/>
    </source>
</evidence>
<feature type="transmembrane region" description="Helical" evidence="10">
    <location>
        <begin position="129"/>
        <end position="146"/>
    </location>
</feature>
<dbReference type="EMBL" id="AVPJ01000007">
    <property type="protein sequence ID" value="KGN32342.1"/>
    <property type="molecule type" value="Genomic_DNA"/>
</dbReference>
<proteinExistence type="predicted"/>
<feature type="region of interest" description="Disordered" evidence="9">
    <location>
        <begin position="545"/>
        <end position="569"/>
    </location>
</feature>
<evidence type="ECO:0000313" key="12">
    <source>
        <dbReference type="EMBL" id="KGN32342.1"/>
    </source>
</evidence>
<keyword evidence="10" id="KW-0472">Membrane</keyword>
<keyword evidence="7" id="KW-0067">ATP-binding</keyword>
<evidence type="ECO:0000256" key="7">
    <source>
        <dbReference type="ARBA" id="ARBA00022840"/>
    </source>
</evidence>
<dbReference type="PANTHER" id="PTHR24421">
    <property type="entry name" value="NITRATE/NITRITE SENSOR PROTEIN NARX-RELATED"/>
    <property type="match status" value="1"/>
</dbReference>
<comment type="catalytic activity">
    <reaction evidence="1">
        <text>ATP + protein L-histidine = ADP + protein N-phospho-L-histidine.</text>
        <dbReference type="EC" id="2.7.13.3"/>
    </reaction>
</comment>
<dbReference type="eggNOG" id="COG4564">
    <property type="taxonomic scope" value="Bacteria"/>
</dbReference>
<evidence type="ECO:0000256" key="8">
    <source>
        <dbReference type="ARBA" id="ARBA00023012"/>
    </source>
</evidence>
<dbReference type="GO" id="GO:0046983">
    <property type="term" value="F:protein dimerization activity"/>
    <property type="evidence" value="ECO:0007669"/>
    <property type="project" value="InterPro"/>
</dbReference>
<feature type="domain" description="Signal transduction histidine kinase subgroup 3 dimerisation and phosphoacceptor" evidence="11">
    <location>
        <begin position="355"/>
        <end position="419"/>
    </location>
</feature>
<dbReference type="Pfam" id="PF07730">
    <property type="entry name" value="HisKA_3"/>
    <property type="match status" value="1"/>
</dbReference>
<sequence>MKDHGENPCSLLRLKPLRSHVPSKTPRQLRVPIGLLVRVCLAAIAVLLNHTATGSMGLLPWALLVVLVDITASYLLDGPVPILRSRHLAEWTVVAVAGLASAAAVSAGPGALVLLLVPAAMAGQRLRPLGAGLVTALVLVLTLLIASRTDLLTSPQAITFQQRVGLVSIGAFLVAWAFASRHARTDEGQLRAGEAAEMLEHLTHLATGFNRGFDGPAHAEDALSHFVRELSAESGQVSVADPDGRAQTWALSGSWGEQWPEVDTPDSPLAMVWEGKAIAIPQWQDSRGRVRALLAAPLSARDGSVIGLLIASRQTNRPFTDAEVALGRRVARHHETFIELSSLFAWLRDQALFEERDRLSRQMHDGIGQEIAALGYQLDAVRMLVQEREPDLEPLIAQVRSSLSEVASDVRLHITDLRRRVPSVPRAHLAIETRLAAFRAATGVPTVAALGATPKDLGTGAELALYRVVNAVLRDAAECDPTRVSVQLQTRADTVTLVASHNGATHLTLESLLPHTAMVPRADVSLPERSEDGVVVRVVLVVPLEPSDPTPDRKGPNRGATVTGAVSAR</sequence>
<organism evidence="12 13">
    <name type="scientific">Knoellia sinensis KCTC 19936</name>
    <dbReference type="NCBI Taxonomy" id="1385520"/>
    <lineage>
        <taxon>Bacteria</taxon>
        <taxon>Bacillati</taxon>
        <taxon>Actinomycetota</taxon>
        <taxon>Actinomycetes</taxon>
        <taxon>Micrococcales</taxon>
        <taxon>Intrasporangiaceae</taxon>
        <taxon>Knoellia</taxon>
    </lineage>
</organism>
<dbReference type="Gene3D" id="6.10.250.2870">
    <property type="match status" value="1"/>
</dbReference>
<keyword evidence="5" id="KW-0547">Nucleotide-binding</keyword>
<dbReference type="OrthoDB" id="9764154at2"/>
<evidence type="ECO:0000256" key="4">
    <source>
        <dbReference type="ARBA" id="ARBA00022679"/>
    </source>
</evidence>
<evidence type="ECO:0000256" key="9">
    <source>
        <dbReference type="SAM" id="MobiDB-lite"/>
    </source>
</evidence>
<keyword evidence="10" id="KW-0812">Transmembrane</keyword>
<comment type="caution">
    <text evidence="12">The sequence shown here is derived from an EMBL/GenBank/DDBJ whole genome shotgun (WGS) entry which is preliminary data.</text>
</comment>
<keyword evidence="10" id="KW-1133">Transmembrane helix</keyword>
<keyword evidence="4" id="KW-0808">Transferase</keyword>
<evidence type="ECO:0000256" key="6">
    <source>
        <dbReference type="ARBA" id="ARBA00022777"/>
    </source>
</evidence>
<evidence type="ECO:0000256" key="3">
    <source>
        <dbReference type="ARBA" id="ARBA00022553"/>
    </source>
</evidence>
<dbReference type="InterPro" id="IPR011712">
    <property type="entry name" value="Sig_transdc_His_kin_sub3_dim/P"/>
</dbReference>
<evidence type="ECO:0000256" key="5">
    <source>
        <dbReference type="ARBA" id="ARBA00022741"/>
    </source>
</evidence>
<dbReference type="Proteomes" id="UP000030002">
    <property type="component" value="Unassembled WGS sequence"/>
</dbReference>
<evidence type="ECO:0000256" key="10">
    <source>
        <dbReference type="SAM" id="Phobius"/>
    </source>
</evidence>
<protein>
    <recommendedName>
        <fullName evidence="2">histidine kinase</fullName>
        <ecNumber evidence="2">2.7.13.3</ecNumber>
    </recommendedName>
</protein>
<evidence type="ECO:0000256" key="1">
    <source>
        <dbReference type="ARBA" id="ARBA00000085"/>
    </source>
</evidence>
<evidence type="ECO:0000259" key="11">
    <source>
        <dbReference type="Pfam" id="PF07730"/>
    </source>
</evidence>
<dbReference type="Gene3D" id="3.30.450.40">
    <property type="match status" value="1"/>
</dbReference>
<keyword evidence="8" id="KW-0902">Two-component regulatory system</keyword>
<feature type="transmembrane region" description="Helical" evidence="10">
    <location>
        <begin position="33"/>
        <end position="52"/>
    </location>
</feature>
<dbReference type="GO" id="GO:0016020">
    <property type="term" value="C:membrane"/>
    <property type="evidence" value="ECO:0007669"/>
    <property type="project" value="InterPro"/>
</dbReference>
<keyword evidence="3" id="KW-0597">Phosphoprotein</keyword>
<dbReference type="GO" id="GO:0005524">
    <property type="term" value="F:ATP binding"/>
    <property type="evidence" value="ECO:0007669"/>
    <property type="project" value="UniProtKB-KW"/>
</dbReference>
<name>A0A0A0J8F7_9MICO</name>
<dbReference type="InterPro" id="IPR029016">
    <property type="entry name" value="GAF-like_dom_sf"/>
</dbReference>
<accession>A0A0A0J8F7</accession>
<dbReference type="EC" id="2.7.13.3" evidence="2"/>
<feature type="transmembrane region" description="Helical" evidence="10">
    <location>
        <begin position="58"/>
        <end position="76"/>
    </location>
</feature>